<keyword evidence="2" id="KW-0012">Acyltransferase</keyword>
<dbReference type="PANTHER" id="PTHR43420">
    <property type="entry name" value="ACETYLTRANSFERASE"/>
    <property type="match status" value="1"/>
</dbReference>
<dbReference type="EMBL" id="JACONW010000125">
    <property type="protein sequence ID" value="MBC3952215.1"/>
    <property type="molecule type" value="Genomic_DNA"/>
</dbReference>
<proteinExistence type="predicted"/>
<evidence type="ECO:0000259" key="3">
    <source>
        <dbReference type="PROSITE" id="PS51186"/>
    </source>
</evidence>
<evidence type="ECO:0000256" key="1">
    <source>
        <dbReference type="ARBA" id="ARBA00022679"/>
    </source>
</evidence>
<accession>A0ABR7B4V6</accession>
<keyword evidence="1" id="KW-0808">Transferase</keyword>
<evidence type="ECO:0000256" key="2">
    <source>
        <dbReference type="ARBA" id="ARBA00023315"/>
    </source>
</evidence>
<dbReference type="CDD" id="cd04301">
    <property type="entry name" value="NAT_SF"/>
    <property type="match status" value="1"/>
</dbReference>
<dbReference type="InterPro" id="IPR016181">
    <property type="entry name" value="Acyl_CoA_acyltransferase"/>
</dbReference>
<feature type="domain" description="N-acetyltransferase" evidence="3">
    <location>
        <begin position="16"/>
        <end position="173"/>
    </location>
</feature>
<dbReference type="RefSeq" id="WP_187522652.1">
    <property type="nucleotide sequence ID" value="NZ_JACONW010000125.1"/>
</dbReference>
<name>A0ABR7B4V6_9PSED</name>
<dbReference type="InterPro" id="IPR000182">
    <property type="entry name" value="GNAT_dom"/>
</dbReference>
<dbReference type="PANTHER" id="PTHR43420:SF47">
    <property type="entry name" value="N-ACETYLTRANSFERASE DOMAIN-CONTAINING PROTEIN"/>
    <property type="match status" value="1"/>
</dbReference>
<evidence type="ECO:0000313" key="4">
    <source>
        <dbReference type="EMBL" id="MBC3952215.1"/>
    </source>
</evidence>
<gene>
    <name evidence="4" type="ORF">H8S59_20770</name>
</gene>
<dbReference type="SUPFAM" id="SSF55729">
    <property type="entry name" value="Acyl-CoA N-acyltransferases (Nat)"/>
    <property type="match status" value="1"/>
</dbReference>
<evidence type="ECO:0000313" key="5">
    <source>
        <dbReference type="Proteomes" id="UP000651852"/>
    </source>
</evidence>
<reference evidence="4 5" key="1">
    <citation type="submission" date="2020-08" db="EMBL/GenBank/DDBJ databases">
        <title>Putative novel bacterial strains isolated from necrotic wheat leaf tissues caused by Xanthomonas translucens.</title>
        <authorList>
            <person name="Tambong J.T."/>
        </authorList>
    </citation>
    <scope>NUCLEOTIDE SEQUENCE [LARGE SCALE GENOMIC DNA]</scope>
    <source>
        <strain evidence="4 5">DOAB 1069</strain>
    </source>
</reference>
<keyword evidence="5" id="KW-1185">Reference proteome</keyword>
<protein>
    <submittedName>
        <fullName evidence="4">GNAT family N-acetyltransferase</fullName>
    </submittedName>
</protein>
<dbReference type="Proteomes" id="UP000651852">
    <property type="component" value="Unassembled WGS sequence"/>
</dbReference>
<dbReference type="Pfam" id="PF00583">
    <property type="entry name" value="Acetyltransf_1"/>
    <property type="match status" value="1"/>
</dbReference>
<sequence>MSSAFKVERLQARHAAAYRNLMLDAYTRHPEAFTSSTEERAALPLSWWEKRLDPAEDAGQVVFGITDGDAILGAVGLTFSNRQRARHKVLLFGMYVVAGQQGKGLGQALIDAALSYARKRPHALLVQLTVSENNASARKLYEHNGFESFGLEPLAVATEAGFISKVHMWRELREY</sequence>
<dbReference type="InterPro" id="IPR050680">
    <property type="entry name" value="YpeA/RimI_acetyltransf"/>
</dbReference>
<dbReference type="Gene3D" id="3.40.630.30">
    <property type="match status" value="1"/>
</dbReference>
<comment type="caution">
    <text evidence="4">The sequence shown here is derived from an EMBL/GenBank/DDBJ whole genome shotgun (WGS) entry which is preliminary data.</text>
</comment>
<organism evidence="4 5">
    <name type="scientific">Pseudomonas folii</name>
    <dbReference type="NCBI Taxonomy" id="2762593"/>
    <lineage>
        <taxon>Bacteria</taxon>
        <taxon>Pseudomonadati</taxon>
        <taxon>Pseudomonadota</taxon>
        <taxon>Gammaproteobacteria</taxon>
        <taxon>Pseudomonadales</taxon>
        <taxon>Pseudomonadaceae</taxon>
        <taxon>Pseudomonas</taxon>
    </lineage>
</organism>
<dbReference type="PROSITE" id="PS51186">
    <property type="entry name" value="GNAT"/>
    <property type="match status" value="1"/>
</dbReference>